<sequence length="105" mass="12054">MVLLLVLGLAAFPAGHDKDDVALPKPTQRKQRCRTVELPERREKRRLKYGLAHSGESRKIPETEGKNAEVFYPALFHSHFGRLSGRSSSERWNYRKEGRREGVPV</sequence>
<dbReference type="AlphaFoldDB" id="A0AAV7SE64"/>
<organism evidence="3 4">
    <name type="scientific">Pleurodeles waltl</name>
    <name type="common">Iberian ribbed newt</name>
    <dbReference type="NCBI Taxonomy" id="8319"/>
    <lineage>
        <taxon>Eukaryota</taxon>
        <taxon>Metazoa</taxon>
        <taxon>Chordata</taxon>
        <taxon>Craniata</taxon>
        <taxon>Vertebrata</taxon>
        <taxon>Euteleostomi</taxon>
        <taxon>Amphibia</taxon>
        <taxon>Batrachia</taxon>
        <taxon>Caudata</taxon>
        <taxon>Salamandroidea</taxon>
        <taxon>Salamandridae</taxon>
        <taxon>Pleurodelinae</taxon>
        <taxon>Pleurodeles</taxon>
    </lineage>
</organism>
<evidence type="ECO:0000256" key="1">
    <source>
        <dbReference type="SAM" id="MobiDB-lite"/>
    </source>
</evidence>
<feature type="signal peptide" evidence="2">
    <location>
        <begin position="1"/>
        <end position="17"/>
    </location>
</feature>
<evidence type="ECO:0000313" key="4">
    <source>
        <dbReference type="Proteomes" id="UP001066276"/>
    </source>
</evidence>
<accession>A0AAV7SE64</accession>
<keyword evidence="4" id="KW-1185">Reference proteome</keyword>
<dbReference type="Proteomes" id="UP001066276">
    <property type="component" value="Chromosome 4_2"/>
</dbReference>
<evidence type="ECO:0000313" key="3">
    <source>
        <dbReference type="EMBL" id="KAJ1162116.1"/>
    </source>
</evidence>
<feature type="region of interest" description="Disordered" evidence="1">
    <location>
        <begin position="83"/>
        <end position="105"/>
    </location>
</feature>
<keyword evidence="2" id="KW-0732">Signal</keyword>
<feature type="chain" id="PRO_5043843540" description="Secreted protein" evidence="2">
    <location>
        <begin position="18"/>
        <end position="105"/>
    </location>
</feature>
<reference evidence="3" key="1">
    <citation type="journal article" date="2022" name="bioRxiv">
        <title>Sequencing and chromosome-scale assembly of the giantPleurodeles waltlgenome.</title>
        <authorList>
            <person name="Brown T."/>
            <person name="Elewa A."/>
            <person name="Iarovenko S."/>
            <person name="Subramanian E."/>
            <person name="Araus A.J."/>
            <person name="Petzold A."/>
            <person name="Susuki M."/>
            <person name="Suzuki K.-i.T."/>
            <person name="Hayashi T."/>
            <person name="Toyoda A."/>
            <person name="Oliveira C."/>
            <person name="Osipova E."/>
            <person name="Leigh N.D."/>
            <person name="Simon A."/>
            <person name="Yun M.H."/>
        </authorList>
    </citation>
    <scope>NUCLEOTIDE SEQUENCE</scope>
    <source>
        <strain evidence="3">20211129_DDA</strain>
        <tissue evidence="3">Liver</tissue>
    </source>
</reference>
<proteinExistence type="predicted"/>
<feature type="compositionally biased region" description="Basic and acidic residues" evidence="1">
    <location>
        <begin position="88"/>
        <end position="105"/>
    </location>
</feature>
<name>A0AAV7SE64_PLEWA</name>
<dbReference type="EMBL" id="JANPWB010000008">
    <property type="protein sequence ID" value="KAJ1162116.1"/>
    <property type="molecule type" value="Genomic_DNA"/>
</dbReference>
<evidence type="ECO:0000256" key="2">
    <source>
        <dbReference type="SAM" id="SignalP"/>
    </source>
</evidence>
<gene>
    <name evidence="3" type="ORF">NDU88_002594</name>
</gene>
<comment type="caution">
    <text evidence="3">The sequence shown here is derived from an EMBL/GenBank/DDBJ whole genome shotgun (WGS) entry which is preliminary data.</text>
</comment>
<evidence type="ECO:0008006" key="5">
    <source>
        <dbReference type="Google" id="ProtNLM"/>
    </source>
</evidence>
<protein>
    <recommendedName>
        <fullName evidence="5">Secreted protein</fullName>
    </recommendedName>
</protein>